<dbReference type="PATRIC" id="fig|35623.3.peg.834"/>
<dbReference type="InterPro" id="IPR050275">
    <property type="entry name" value="PGM_Phosphatase"/>
</dbReference>
<dbReference type="RefSeq" id="WP_052670034.1">
    <property type="nucleotide sequence ID" value="NZ_FUZK01000001.1"/>
</dbReference>
<dbReference type="HOGENOM" id="CLU_129249_0_0_14"/>
<dbReference type="AlphaFoldDB" id="A0A061AIT5"/>
<dbReference type="InParanoid" id="A0A061AIT5"/>
<name>A0A061AIT5_9MOLU</name>
<dbReference type="Proteomes" id="UP000032434">
    <property type="component" value="Chromosome 1"/>
</dbReference>
<dbReference type="SUPFAM" id="SSF53254">
    <property type="entry name" value="Phosphoglycerate mutase-like"/>
    <property type="match status" value="1"/>
</dbReference>
<dbReference type="InterPro" id="IPR029033">
    <property type="entry name" value="His_PPase_superfam"/>
</dbReference>
<gene>
    <name evidence="1" type="ORF">Aocu_08340</name>
</gene>
<dbReference type="GO" id="GO:0016791">
    <property type="term" value="F:phosphatase activity"/>
    <property type="evidence" value="ECO:0007669"/>
    <property type="project" value="TreeGrafter"/>
</dbReference>
<dbReference type="InterPro" id="IPR013078">
    <property type="entry name" value="His_Pase_superF_clade-1"/>
</dbReference>
<evidence type="ECO:0000313" key="2">
    <source>
        <dbReference type="Proteomes" id="UP000032434"/>
    </source>
</evidence>
<dbReference type="SMART" id="SM00855">
    <property type="entry name" value="PGAM"/>
    <property type="match status" value="1"/>
</dbReference>
<dbReference type="OrthoDB" id="9782128at2"/>
<reference evidence="2" key="1">
    <citation type="submission" date="2014-05" db="EMBL/GenBank/DDBJ databases">
        <authorList>
            <person name="Kube M."/>
        </authorList>
    </citation>
    <scope>NUCLEOTIDE SEQUENCE [LARGE SCALE GENOMIC DNA]</scope>
</reference>
<accession>A0A061AIT5</accession>
<sequence>MAKFILIRHAEPRYDEVDGRGYFGMGHELGRLTSNGELQAQRRGHDESLLGADIIISSPYTRALQTAATISRITGIKLTVENDLHEWMPDTTHQYKIDDFTKLYHEYRESKGIRNEHTKYPWESYDALKKRLFGVLDQYKHLKKVIVVCHGLIMSTTGDFEDLFDFVETKTIEYN</sequence>
<dbReference type="STRING" id="35623.Aocu_08340"/>
<organism evidence="1 2">
    <name type="scientific">Acholeplasma oculi</name>
    <dbReference type="NCBI Taxonomy" id="35623"/>
    <lineage>
        <taxon>Bacteria</taxon>
        <taxon>Bacillati</taxon>
        <taxon>Mycoplasmatota</taxon>
        <taxon>Mollicutes</taxon>
        <taxon>Acholeplasmatales</taxon>
        <taxon>Acholeplasmataceae</taxon>
        <taxon>Acholeplasma</taxon>
    </lineage>
</organism>
<dbReference type="GO" id="GO:0005737">
    <property type="term" value="C:cytoplasm"/>
    <property type="evidence" value="ECO:0007669"/>
    <property type="project" value="TreeGrafter"/>
</dbReference>
<evidence type="ECO:0000313" key="1">
    <source>
        <dbReference type="EMBL" id="CDR30907.1"/>
    </source>
</evidence>
<dbReference type="EMBL" id="LK028559">
    <property type="protein sequence ID" value="CDR30907.1"/>
    <property type="molecule type" value="Genomic_DNA"/>
</dbReference>
<proteinExistence type="predicted"/>
<keyword evidence="2" id="KW-1185">Reference proteome</keyword>
<protein>
    <submittedName>
        <fullName evidence="1">Histidine phosphatase superfamily, clade-1</fullName>
    </submittedName>
</protein>
<dbReference type="Gene3D" id="3.40.50.1240">
    <property type="entry name" value="Phosphoglycerate mutase-like"/>
    <property type="match status" value="1"/>
</dbReference>
<dbReference type="Pfam" id="PF00300">
    <property type="entry name" value="His_Phos_1"/>
    <property type="match status" value="1"/>
</dbReference>
<dbReference type="PANTHER" id="PTHR48100">
    <property type="entry name" value="BROAD-SPECIFICITY PHOSPHATASE YOR283W-RELATED"/>
    <property type="match status" value="1"/>
</dbReference>
<dbReference type="CDD" id="cd07067">
    <property type="entry name" value="HP_PGM_like"/>
    <property type="match status" value="1"/>
</dbReference>
<dbReference type="PANTHER" id="PTHR48100:SF59">
    <property type="entry name" value="ADENOSYLCOBALAMIN_ALPHA-RIBAZOLE PHOSPHATASE"/>
    <property type="match status" value="1"/>
</dbReference>
<dbReference type="KEGG" id="aoc:Aocu_08340"/>